<gene>
    <name evidence="2" type="ORF">HDC14730</name>
</gene>
<protein>
    <submittedName>
        <fullName evidence="2">HDC14730</fullName>
    </submittedName>
</protein>
<organism evidence="2">
    <name type="scientific">Drosophila melanogaster</name>
    <name type="common">Fruit fly</name>
    <dbReference type="NCBI Taxonomy" id="7227"/>
    <lineage>
        <taxon>Eukaryota</taxon>
        <taxon>Metazoa</taxon>
        <taxon>Ecdysozoa</taxon>
        <taxon>Arthropoda</taxon>
        <taxon>Hexapoda</taxon>
        <taxon>Insecta</taxon>
        <taxon>Pterygota</taxon>
        <taxon>Neoptera</taxon>
        <taxon>Endopterygota</taxon>
        <taxon>Diptera</taxon>
        <taxon>Brachycera</taxon>
        <taxon>Muscomorpha</taxon>
        <taxon>Ephydroidea</taxon>
        <taxon>Drosophilidae</taxon>
        <taxon>Drosophila</taxon>
        <taxon>Sophophora</taxon>
    </lineage>
</organism>
<evidence type="ECO:0000256" key="1">
    <source>
        <dbReference type="SAM" id="MobiDB-lite"/>
    </source>
</evidence>
<feature type="compositionally biased region" description="Basic and acidic residues" evidence="1">
    <location>
        <begin position="139"/>
        <end position="162"/>
    </location>
</feature>
<name>Q6IJK2_DROME</name>
<dbReference type="AlphaFoldDB" id="Q6IJK2"/>
<dbReference type="EMBL" id="BK002714">
    <property type="protein sequence ID" value="DAA04219.1"/>
    <property type="molecule type" value="Genomic_DNA"/>
</dbReference>
<feature type="region of interest" description="Disordered" evidence="1">
    <location>
        <begin position="84"/>
        <end position="167"/>
    </location>
</feature>
<accession>Q6IJK2</accession>
<reference evidence="2" key="1">
    <citation type="journal article" date="2003" name="Genome Biol.">
        <title>An integrated gene annotation and transcriptional profiling approach towards the full gene content of the Drosophila genome.</title>
        <authorList>
            <person name="Hild M."/>
            <person name="Beckmann B."/>
            <person name="Haas S.A."/>
            <person name="Koch B."/>
            <person name="Solovyev V."/>
            <person name="Busold C."/>
            <person name="Fellenberg K."/>
            <person name="Boutros M."/>
            <person name="Vingron M."/>
            <person name="Sauer F."/>
            <person name="Hoheisel J.D."/>
            <person name="Paro R."/>
        </authorList>
    </citation>
    <scope>NUCLEOTIDE SEQUENCE</scope>
</reference>
<sequence>MLLLLLVLLCLLLLLLLLLVLRFCVFAALATQGPNQTRTVDELCVQQLLLPGVIRAIAQLAQAARPQAQWAIVVQFTHTRRMRNVGMAGEPSERPRSRRNLLTQRRSNNLLTSRDTATNASQPDGRKDGGHFAICYTADRQRRPVQRQEIRPEARSQRDKQTRGKRSKRDILLSCSCKFLLSFFGNTKGESQDEVTFSLIVELLSLRESLARLKPFIATMINDQY</sequence>
<evidence type="ECO:0000313" key="2">
    <source>
        <dbReference type="EMBL" id="DAA04219.1"/>
    </source>
</evidence>
<feature type="compositionally biased region" description="Polar residues" evidence="1">
    <location>
        <begin position="100"/>
        <end position="122"/>
    </location>
</feature>
<proteinExistence type="predicted"/>